<dbReference type="EMBL" id="MF422650">
    <property type="protein sequence ID" value="ATX61980.1"/>
    <property type="molecule type" value="Genomic_DNA"/>
</dbReference>
<dbReference type="SMART" id="SM00465">
    <property type="entry name" value="GIYc"/>
    <property type="match status" value="1"/>
</dbReference>
<dbReference type="GO" id="GO:0016787">
    <property type="term" value="F:hydrolase activity"/>
    <property type="evidence" value="ECO:0007669"/>
    <property type="project" value="UniProtKB-KW"/>
</dbReference>
<name>A0A2H4QC53_9TREE</name>
<dbReference type="PROSITE" id="PS50164">
    <property type="entry name" value="GIY_YIG"/>
    <property type="match status" value="1"/>
</dbReference>
<reference evidence="7" key="1">
    <citation type="submission" date="2017-06" db="EMBL/GenBank/DDBJ databases">
        <title>Intra-specific comparison of mitochondrial genome in Tremella fuciformis suggests a gene evolution hypothesis that the N-terminal was replaced by exogenetic one.</title>
        <authorList>
            <person name="Deng Y."/>
            <person name="Ming R."/>
            <person name="Xie B."/>
        </authorList>
    </citation>
    <scope>NUCLEOTIDE SEQUENCE</scope>
    <source>
        <strain evidence="7">TF06</strain>
    </source>
</reference>
<dbReference type="GO" id="GO:0004519">
    <property type="term" value="F:endonuclease activity"/>
    <property type="evidence" value="ECO:0007669"/>
    <property type="project" value="UniProtKB-KW"/>
</dbReference>
<dbReference type="Gene3D" id="3.40.1440.10">
    <property type="entry name" value="GIY-YIG endonuclease"/>
    <property type="match status" value="1"/>
</dbReference>
<dbReference type="SMART" id="SM00496">
    <property type="entry name" value="IENR2"/>
    <property type="match status" value="2"/>
</dbReference>
<dbReference type="InterPro" id="IPR003647">
    <property type="entry name" value="Intron_nuc_1_rpt"/>
</dbReference>
<keyword evidence="4" id="KW-0378">Hydrolase</keyword>
<evidence type="ECO:0000256" key="2">
    <source>
        <dbReference type="ARBA" id="ARBA00022722"/>
    </source>
</evidence>
<proteinExistence type="predicted"/>
<dbReference type="Pfam" id="PF01541">
    <property type="entry name" value="GIY-YIG"/>
    <property type="match status" value="1"/>
</dbReference>
<dbReference type="SMART" id="SM00497">
    <property type="entry name" value="IENR1"/>
    <property type="match status" value="1"/>
</dbReference>
<keyword evidence="7" id="KW-0496">Mitochondrion</keyword>
<sequence>MIRLVPSCMTFTYVHVTLQETLWTPNINILMILNKYYNATALTPELLSSLKGKGGIYVWVNLLNGKRYVGSSANLMRRLLEYLNQERLKAELARGESIIYSAMLKYGYANFEFMIVEYVGSEADKVTLQELEQKYMGLLKPEYNILKLAGSNRGHILSEATRAKMSEAKKGKPSHRKGSSHSLETREQMKQNAAMNRSVLMYSTDNILLNTFISVTKAQETTGISRHRIGRAIRANKVVDGKYVFKFTDSPYMVWTSPSDLNVCEYVIE</sequence>
<dbReference type="GO" id="GO:0003677">
    <property type="term" value="F:DNA binding"/>
    <property type="evidence" value="ECO:0007669"/>
    <property type="project" value="InterPro"/>
</dbReference>
<evidence type="ECO:0000313" key="7">
    <source>
        <dbReference type="EMBL" id="ATX61980.1"/>
    </source>
</evidence>
<evidence type="ECO:0000256" key="3">
    <source>
        <dbReference type="ARBA" id="ARBA00022759"/>
    </source>
</evidence>
<comment type="similarity">
    <text evidence="1">To endonucleases of group I introns of fungi and phage.</text>
</comment>
<accession>A0A2H4QC53</accession>
<dbReference type="SUPFAM" id="SSF64496">
    <property type="entry name" value="DNA-binding domain of intron-encoded endonucleases"/>
    <property type="match status" value="1"/>
</dbReference>
<dbReference type="InterPro" id="IPR006350">
    <property type="entry name" value="Intron_endoG1"/>
</dbReference>
<evidence type="ECO:0000256" key="4">
    <source>
        <dbReference type="ARBA" id="ARBA00022801"/>
    </source>
</evidence>
<evidence type="ECO:0000256" key="1">
    <source>
        <dbReference type="ARBA" id="ARBA00010045"/>
    </source>
</evidence>
<evidence type="ECO:0000256" key="5">
    <source>
        <dbReference type="SAM" id="MobiDB-lite"/>
    </source>
</evidence>
<dbReference type="Pfam" id="PF07460">
    <property type="entry name" value="NUMOD3"/>
    <property type="match status" value="1"/>
</dbReference>
<organism evidence="7">
    <name type="scientific">Tremella fuciformis</name>
    <dbReference type="NCBI Taxonomy" id="64657"/>
    <lineage>
        <taxon>Eukaryota</taxon>
        <taxon>Fungi</taxon>
        <taxon>Dikarya</taxon>
        <taxon>Basidiomycota</taxon>
        <taxon>Agaricomycotina</taxon>
        <taxon>Tremellomycetes</taxon>
        <taxon>Tremellales</taxon>
        <taxon>Tremellaceae</taxon>
        <taxon>Tremella</taxon>
    </lineage>
</organism>
<feature type="region of interest" description="Disordered" evidence="5">
    <location>
        <begin position="164"/>
        <end position="188"/>
    </location>
</feature>
<dbReference type="InterPro" id="IPR035901">
    <property type="entry name" value="GIY-YIG_endonuc_sf"/>
</dbReference>
<geneLocation type="mitochondrion" evidence="7"/>
<protein>
    <recommendedName>
        <fullName evidence="6">GIY-YIG domain-containing protein</fullName>
    </recommendedName>
</protein>
<dbReference type="SUPFAM" id="SSF82771">
    <property type="entry name" value="GIY-YIG endonuclease"/>
    <property type="match status" value="1"/>
</dbReference>
<keyword evidence="3" id="KW-0255">Endonuclease</keyword>
<dbReference type="CDD" id="cd10445">
    <property type="entry name" value="GIY-YIG_bI1_like"/>
    <property type="match status" value="1"/>
</dbReference>
<keyword evidence="2" id="KW-0540">Nuclease</keyword>
<dbReference type="InterPro" id="IPR000305">
    <property type="entry name" value="GIY-YIG_endonuc"/>
</dbReference>
<feature type="domain" description="GIY-YIG" evidence="6">
    <location>
        <begin position="52"/>
        <end position="145"/>
    </location>
</feature>
<dbReference type="NCBIfam" id="TIGR01453">
    <property type="entry name" value="grpIintron_endo"/>
    <property type="match status" value="1"/>
</dbReference>
<dbReference type="InterPro" id="IPR003611">
    <property type="entry name" value="NUMOD3"/>
</dbReference>
<dbReference type="AlphaFoldDB" id="A0A2H4QC53"/>
<evidence type="ECO:0000259" key="6">
    <source>
        <dbReference type="PROSITE" id="PS50164"/>
    </source>
</evidence>
<gene>
    <name evidence="7" type="primary">orf269</name>
</gene>